<evidence type="ECO:0008006" key="4">
    <source>
        <dbReference type="Google" id="ProtNLM"/>
    </source>
</evidence>
<organism evidence="2 3">
    <name type="scientific">Pelobates cultripes</name>
    <name type="common">Western spadefoot toad</name>
    <dbReference type="NCBI Taxonomy" id="61616"/>
    <lineage>
        <taxon>Eukaryota</taxon>
        <taxon>Metazoa</taxon>
        <taxon>Chordata</taxon>
        <taxon>Craniata</taxon>
        <taxon>Vertebrata</taxon>
        <taxon>Euteleostomi</taxon>
        <taxon>Amphibia</taxon>
        <taxon>Batrachia</taxon>
        <taxon>Anura</taxon>
        <taxon>Pelobatoidea</taxon>
        <taxon>Pelobatidae</taxon>
        <taxon>Pelobates</taxon>
    </lineage>
</organism>
<reference evidence="2" key="1">
    <citation type="submission" date="2022-03" db="EMBL/GenBank/DDBJ databases">
        <authorList>
            <person name="Alioto T."/>
            <person name="Alioto T."/>
            <person name="Gomez Garrido J."/>
        </authorList>
    </citation>
    <scope>NUCLEOTIDE SEQUENCE</scope>
</reference>
<sequence length="197" mass="23476">MAELLSPEECQDFISRINRPEDDLVKKVSNLSPKRRRRREIVTKEQCLATLQKWFDEKGETVYWDRISTILYQVGRPDVSKELGRNLNQDKILEIEKNADEYKQKMLDSSLLLPNEEFSEIDARQRDVSNFEDMDWDLIIERKPRPPYQRALTEWCWYMLYGVILGFLGGAVMVVMIYLLFKVLKIDGRERDFYKIV</sequence>
<dbReference type="EMBL" id="OW240912">
    <property type="protein sequence ID" value="CAH2221085.1"/>
    <property type="molecule type" value="Genomic_DNA"/>
</dbReference>
<keyword evidence="1" id="KW-0812">Transmembrane</keyword>
<protein>
    <recommendedName>
        <fullName evidence="4">Death domain-containing protein</fullName>
    </recommendedName>
</protein>
<evidence type="ECO:0000313" key="2">
    <source>
        <dbReference type="EMBL" id="CAH2221085.1"/>
    </source>
</evidence>
<keyword evidence="3" id="KW-1185">Reference proteome</keyword>
<evidence type="ECO:0000313" key="3">
    <source>
        <dbReference type="Proteomes" id="UP001295444"/>
    </source>
</evidence>
<gene>
    <name evidence="2" type="ORF">PECUL_23A039128</name>
</gene>
<dbReference type="AlphaFoldDB" id="A0AAD1VMR4"/>
<keyword evidence="1" id="KW-0472">Membrane</keyword>
<proteinExistence type="predicted"/>
<accession>A0AAD1VMR4</accession>
<dbReference type="Proteomes" id="UP001295444">
    <property type="component" value="Chromosome 01"/>
</dbReference>
<keyword evidence="1" id="KW-1133">Transmembrane helix</keyword>
<name>A0AAD1VMR4_PELCU</name>
<feature type="transmembrane region" description="Helical" evidence="1">
    <location>
        <begin position="157"/>
        <end position="181"/>
    </location>
</feature>
<evidence type="ECO:0000256" key="1">
    <source>
        <dbReference type="SAM" id="Phobius"/>
    </source>
</evidence>